<dbReference type="Gene3D" id="1.20.910.10">
    <property type="entry name" value="Heme oxygenase-like"/>
    <property type="match status" value="1"/>
</dbReference>
<protein>
    <submittedName>
        <fullName evidence="1">Uncharacterized protein</fullName>
    </submittedName>
</protein>
<dbReference type="OrthoDB" id="73692at2759"/>
<gene>
    <name evidence="1" type="ORF">CYY_006665</name>
</gene>
<sequence>MQKIKQIIKSEKNKFASHELFNNMKNEDFPVEKRLLFLPSIAPFAMMFSDLNKYILPYSSPKDKYEEAINAHAAEDASHWPMFINDIQVLNLNSKQRFNSTLQYLWSDEIRESRKVCYELIPLFRKDSATLRYITIESLEATGRVFFETLYVITKNFHLPIQYCGEVHLALESGYTMGAQEDVFDDVEITDEIKEEALLIIDKIFDIFTKWMDEIDRNLNVILSN</sequence>
<dbReference type="Proteomes" id="UP000695562">
    <property type="component" value="Unassembled WGS sequence"/>
</dbReference>
<comment type="caution">
    <text evidence="1">The sequence shown here is derived from an EMBL/GenBank/DDBJ whole genome shotgun (WGS) entry which is preliminary data.</text>
</comment>
<evidence type="ECO:0000313" key="2">
    <source>
        <dbReference type="Proteomes" id="UP000695562"/>
    </source>
</evidence>
<organism evidence="1 2">
    <name type="scientific">Polysphondylium violaceum</name>
    <dbReference type="NCBI Taxonomy" id="133409"/>
    <lineage>
        <taxon>Eukaryota</taxon>
        <taxon>Amoebozoa</taxon>
        <taxon>Evosea</taxon>
        <taxon>Eumycetozoa</taxon>
        <taxon>Dictyostelia</taxon>
        <taxon>Dictyosteliales</taxon>
        <taxon>Dictyosteliaceae</taxon>
        <taxon>Polysphondylium</taxon>
    </lineage>
</organism>
<evidence type="ECO:0000313" key="1">
    <source>
        <dbReference type="EMBL" id="KAF2072031.1"/>
    </source>
</evidence>
<dbReference type="InterPro" id="IPR016084">
    <property type="entry name" value="Haem_Oase-like_multi-hlx"/>
</dbReference>
<proteinExistence type="predicted"/>
<dbReference type="AlphaFoldDB" id="A0A8J4URD6"/>
<reference evidence="1" key="1">
    <citation type="submission" date="2020-01" db="EMBL/GenBank/DDBJ databases">
        <title>Development of genomics and gene disruption for Polysphondylium violaceum indicates a role for the polyketide synthase stlB in stalk morphogenesis.</title>
        <authorList>
            <person name="Narita B."/>
            <person name="Kawabe Y."/>
            <person name="Kin K."/>
            <person name="Saito T."/>
            <person name="Gibbs R."/>
            <person name="Kuspa A."/>
            <person name="Muzny D."/>
            <person name="Queller D."/>
            <person name="Richards S."/>
            <person name="Strassman J."/>
            <person name="Sucgang R."/>
            <person name="Worley K."/>
            <person name="Schaap P."/>
        </authorList>
    </citation>
    <scope>NUCLEOTIDE SEQUENCE</scope>
    <source>
        <strain evidence="1">QSvi11</strain>
    </source>
</reference>
<accession>A0A8J4URD6</accession>
<name>A0A8J4URD6_9MYCE</name>
<keyword evidence="2" id="KW-1185">Reference proteome</keyword>
<dbReference type="EMBL" id="AJWJ01000317">
    <property type="protein sequence ID" value="KAF2072031.1"/>
    <property type="molecule type" value="Genomic_DNA"/>
</dbReference>